<dbReference type="EMBL" id="JAYKXP010000047">
    <property type="protein sequence ID" value="KAK7037349.1"/>
    <property type="molecule type" value="Genomic_DNA"/>
</dbReference>
<keyword evidence="2" id="KW-0547">Nucleotide-binding</keyword>
<dbReference type="GO" id="GO:0005524">
    <property type="term" value="F:ATP binding"/>
    <property type="evidence" value="ECO:0007669"/>
    <property type="project" value="InterPro"/>
</dbReference>
<feature type="domain" description="Protein kinase" evidence="5">
    <location>
        <begin position="1"/>
        <end position="232"/>
    </location>
</feature>
<dbReference type="InterPro" id="IPR008271">
    <property type="entry name" value="Ser/Thr_kinase_AS"/>
</dbReference>
<dbReference type="Pfam" id="PF07714">
    <property type="entry name" value="PK_Tyr_Ser-Thr"/>
    <property type="match status" value="2"/>
</dbReference>
<evidence type="ECO:0000256" key="2">
    <source>
        <dbReference type="ARBA" id="ARBA00022741"/>
    </source>
</evidence>
<comment type="caution">
    <text evidence="6">The sequence shown here is derived from an EMBL/GenBank/DDBJ whole genome shotgun (WGS) entry which is preliminary data.</text>
</comment>
<dbReference type="PANTHER" id="PTHR44329">
    <property type="entry name" value="SERINE/THREONINE-PROTEIN KINASE TNNI3K-RELATED"/>
    <property type="match status" value="1"/>
</dbReference>
<keyword evidence="4" id="KW-0067">ATP-binding</keyword>
<keyword evidence="3" id="KW-0418">Kinase</keyword>
<protein>
    <recommendedName>
        <fullName evidence="5">Protein kinase domain-containing protein</fullName>
    </recommendedName>
</protein>
<dbReference type="PANTHER" id="PTHR44329:SF288">
    <property type="entry name" value="MITOGEN-ACTIVATED PROTEIN KINASE KINASE KINASE 20"/>
    <property type="match status" value="1"/>
</dbReference>
<feature type="domain" description="Protein kinase" evidence="5">
    <location>
        <begin position="377"/>
        <end position="618"/>
    </location>
</feature>
<evidence type="ECO:0000256" key="1">
    <source>
        <dbReference type="ARBA" id="ARBA00022679"/>
    </source>
</evidence>
<evidence type="ECO:0000256" key="3">
    <source>
        <dbReference type="ARBA" id="ARBA00022777"/>
    </source>
</evidence>
<sequence length="663" mass="74020">MSELEPLLKDYLHEAIIWRQLKHPNLLPCLGLYYLDDTRARICLVSPWLENGNLAQFLRNPSQGSLNRPQLMYDIASGLSHLHALKIVHGDLKDFNILITSSYRACIADFGLSTVADSQVLSVTSSLRTGGTARWCAPEVHNGEPAKAESDIYSCGCLFYEIVTGLVPFNSLKRDPAIVMAVLRGERPSAPTDVVDMSDDLWLLMNECWETEPGLRPTADNLLRRLPTEGMIPSDDWDETLFTELHKNVDVPRQPAEAISFVKRVVRERQLGKQGSSDEQLPDQGVMADGESLSLTGDLQGAVELFQAIWNNERAFIELVNQGGSIAQSLLDWLQQLVDAPGLSAKLRSGLCATLALLAQKSRLVPSSLIITGVSKLGIQPIVIEGGLGDMWKGHIEGLDGQVVCLKMPRRAYTASDRRALLKNYLREAMIWRQLAHPNILPCLGVCYPDKGRERLSLVSPWMEYGNLVSFLNSRPRESVNHLQLMSILITPSLRACITSFGLARSVPEGPVSDFDDDDIEDYYLNVNDTPWLAPEVLRANANVGTVKSDIYACIFTGNFPFHDVENIELTILRGIRPTDPYDNSFSRMLWSLMNRGWDENPVSRPEAEDLLKSLVQLAQNANVDISPAEGWDSRLFDRTWNSADHGQYLPSKEVLEFISTHE</sequence>
<proteinExistence type="predicted"/>
<dbReference type="InterPro" id="IPR011009">
    <property type="entry name" value="Kinase-like_dom_sf"/>
</dbReference>
<keyword evidence="7" id="KW-1185">Reference proteome</keyword>
<dbReference type="GO" id="GO:0004674">
    <property type="term" value="F:protein serine/threonine kinase activity"/>
    <property type="evidence" value="ECO:0007669"/>
    <property type="project" value="TreeGrafter"/>
</dbReference>
<keyword evidence="1" id="KW-0808">Transferase</keyword>
<dbReference type="SUPFAM" id="SSF56112">
    <property type="entry name" value="Protein kinase-like (PK-like)"/>
    <property type="match status" value="2"/>
</dbReference>
<dbReference type="Gene3D" id="1.10.510.10">
    <property type="entry name" value="Transferase(Phosphotransferase) domain 1"/>
    <property type="match status" value="3"/>
</dbReference>
<evidence type="ECO:0000313" key="6">
    <source>
        <dbReference type="EMBL" id="KAK7037349.1"/>
    </source>
</evidence>
<dbReference type="InterPro" id="IPR000719">
    <property type="entry name" value="Prot_kinase_dom"/>
</dbReference>
<evidence type="ECO:0000259" key="5">
    <source>
        <dbReference type="PROSITE" id="PS50011"/>
    </source>
</evidence>
<gene>
    <name evidence="6" type="ORF">VNI00_011099</name>
</gene>
<dbReference type="PROSITE" id="PS00108">
    <property type="entry name" value="PROTEIN_KINASE_ST"/>
    <property type="match status" value="1"/>
</dbReference>
<accession>A0AAW0CEK0</accession>
<evidence type="ECO:0000256" key="4">
    <source>
        <dbReference type="ARBA" id="ARBA00022840"/>
    </source>
</evidence>
<dbReference type="InterPro" id="IPR001245">
    <property type="entry name" value="Ser-Thr/Tyr_kinase_cat_dom"/>
</dbReference>
<name>A0AAW0CEK0_9AGAR</name>
<evidence type="ECO:0000313" key="7">
    <source>
        <dbReference type="Proteomes" id="UP001383192"/>
    </source>
</evidence>
<dbReference type="Proteomes" id="UP001383192">
    <property type="component" value="Unassembled WGS sequence"/>
</dbReference>
<dbReference type="InterPro" id="IPR051681">
    <property type="entry name" value="Ser/Thr_Kinases-Pseudokinases"/>
</dbReference>
<dbReference type="PROSITE" id="PS50011">
    <property type="entry name" value="PROTEIN_KINASE_DOM"/>
    <property type="match status" value="2"/>
</dbReference>
<dbReference type="SMART" id="SM00220">
    <property type="entry name" value="S_TKc"/>
    <property type="match status" value="1"/>
</dbReference>
<organism evidence="6 7">
    <name type="scientific">Paramarasmius palmivorus</name>
    <dbReference type="NCBI Taxonomy" id="297713"/>
    <lineage>
        <taxon>Eukaryota</taxon>
        <taxon>Fungi</taxon>
        <taxon>Dikarya</taxon>
        <taxon>Basidiomycota</taxon>
        <taxon>Agaricomycotina</taxon>
        <taxon>Agaricomycetes</taxon>
        <taxon>Agaricomycetidae</taxon>
        <taxon>Agaricales</taxon>
        <taxon>Marasmiineae</taxon>
        <taxon>Marasmiaceae</taxon>
        <taxon>Paramarasmius</taxon>
    </lineage>
</organism>
<dbReference type="AlphaFoldDB" id="A0AAW0CEK0"/>
<reference evidence="6 7" key="1">
    <citation type="submission" date="2024-01" db="EMBL/GenBank/DDBJ databases">
        <title>A draft genome for a cacao thread blight-causing isolate of Paramarasmius palmivorus.</title>
        <authorList>
            <person name="Baruah I.K."/>
            <person name="Bukari Y."/>
            <person name="Amoako-Attah I."/>
            <person name="Meinhardt L.W."/>
            <person name="Bailey B.A."/>
            <person name="Cohen S.P."/>
        </authorList>
    </citation>
    <scope>NUCLEOTIDE SEQUENCE [LARGE SCALE GENOMIC DNA]</scope>
    <source>
        <strain evidence="6 7">GH-12</strain>
    </source>
</reference>